<dbReference type="Gene3D" id="3.90.420.10">
    <property type="entry name" value="Oxidoreductase, molybdopterin-binding domain"/>
    <property type="match status" value="2"/>
</dbReference>
<dbReference type="Proteomes" id="UP001243009">
    <property type="component" value="Unassembled WGS sequence"/>
</dbReference>
<dbReference type="SUPFAM" id="SSF56524">
    <property type="entry name" value="Oxidoreductase molybdopterin-binding domain"/>
    <property type="match status" value="2"/>
</dbReference>
<organism evidence="1 2">
    <name type="scientific">Paracraurococcus lichenis</name>
    <dbReference type="NCBI Taxonomy" id="3064888"/>
    <lineage>
        <taxon>Bacteria</taxon>
        <taxon>Pseudomonadati</taxon>
        <taxon>Pseudomonadota</taxon>
        <taxon>Alphaproteobacteria</taxon>
        <taxon>Acetobacterales</taxon>
        <taxon>Roseomonadaceae</taxon>
        <taxon>Paracraurococcus</taxon>
    </lineage>
</organism>
<evidence type="ECO:0000313" key="1">
    <source>
        <dbReference type="EMBL" id="MDO9714105.1"/>
    </source>
</evidence>
<keyword evidence="2" id="KW-1185">Reference proteome</keyword>
<name>A0ABT9EDZ5_9PROT</name>
<sequence length="336" mass="34672">MSSIMARLLAELPDWVPLPPTFLDALGLVRLGGDLGDPGIYAAGELQTLPTTAETATYLSGAGQVTDTYTGVLLRDLLADAGGVITDPAVKNDILAHYVVATGSDGYRAVFSMGELEQRFGNEPVLVSYADTSGQLGPDGSEGWLRMIVPGDAAGGRYVSHLVGLSAGSGPDFAPGSGSVSTEFHLDGAVAHPGTYDEASLATLSGVTLTAIYTSGAGQVTDTYTGVPLWDLLQSAGVLTDPAVKNDILGLYVVATGTDGYRAVFSMGELDPRFGDGKVVVAYDDTLGQLGPDGNDGFARLVVPDDTAGGRYISNLASIQVVDIDATPITHDLVWG</sequence>
<dbReference type="RefSeq" id="WP_305108945.1">
    <property type="nucleotide sequence ID" value="NZ_JAUTWS010000165.1"/>
</dbReference>
<proteinExistence type="predicted"/>
<protein>
    <recommendedName>
        <fullName evidence="3">Molybdopterin-binding oxidoreductase</fullName>
    </recommendedName>
</protein>
<dbReference type="EMBL" id="JAUTWS010000165">
    <property type="protein sequence ID" value="MDO9714105.1"/>
    <property type="molecule type" value="Genomic_DNA"/>
</dbReference>
<evidence type="ECO:0008006" key="3">
    <source>
        <dbReference type="Google" id="ProtNLM"/>
    </source>
</evidence>
<comment type="caution">
    <text evidence="1">The sequence shown here is derived from an EMBL/GenBank/DDBJ whole genome shotgun (WGS) entry which is preliminary data.</text>
</comment>
<accession>A0ABT9EDZ5</accession>
<reference evidence="1 2" key="1">
    <citation type="submission" date="2023-08" db="EMBL/GenBank/DDBJ databases">
        <title>The draft genome sequence of Paracraurococcus sp. LOR1-02.</title>
        <authorList>
            <person name="Kingkaew E."/>
            <person name="Tanasupawat S."/>
        </authorList>
    </citation>
    <scope>NUCLEOTIDE SEQUENCE [LARGE SCALE GENOMIC DNA]</scope>
    <source>
        <strain evidence="1 2">LOR1-02</strain>
    </source>
</reference>
<dbReference type="InterPro" id="IPR036374">
    <property type="entry name" value="OxRdtase_Mopterin-bd_sf"/>
</dbReference>
<evidence type="ECO:0000313" key="2">
    <source>
        <dbReference type="Proteomes" id="UP001243009"/>
    </source>
</evidence>
<gene>
    <name evidence="1" type="ORF">Q7A36_37745</name>
</gene>